<name>A0A0E9RPY4_ANGAN</name>
<reference evidence="1" key="2">
    <citation type="journal article" date="2015" name="Fish Shellfish Immunol.">
        <title>Early steps in the European eel (Anguilla anguilla)-Vibrio vulnificus interaction in the gills: Role of the RtxA13 toxin.</title>
        <authorList>
            <person name="Callol A."/>
            <person name="Pajuelo D."/>
            <person name="Ebbesson L."/>
            <person name="Teles M."/>
            <person name="MacKenzie S."/>
            <person name="Amaro C."/>
        </authorList>
    </citation>
    <scope>NUCLEOTIDE SEQUENCE</scope>
</reference>
<sequence length="15" mass="1726">MVTALVNMKCVFEKI</sequence>
<dbReference type="EMBL" id="GBXM01077710">
    <property type="protein sequence ID" value="JAH30867.1"/>
    <property type="molecule type" value="Transcribed_RNA"/>
</dbReference>
<reference evidence="1" key="1">
    <citation type="submission" date="2014-11" db="EMBL/GenBank/DDBJ databases">
        <authorList>
            <person name="Amaro Gonzalez C."/>
        </authorList>
    </citation>
    <scope>NUCLEOTIDE SEQUENCE</scope>
</reference>
<evidence type="ECO:0000313" key="1">
    <source>
        <dbReference type="EMBL" id="JAH30867.1"/>
    </source>
</evidence>
<organism evidence="1">
    <name type="scientific">Anguilla anguilla</name>
    <name type="common">European freshwater eel</name>
    <name type="synonym">Muraena anguilla</name>
    <dbReference type="NCBI Taxonomy" id="7936"/>
    <lineage>
        <taxon>Eukaryota</taxon>
        <taxon>Metazoa</taxon>
        <taxon>Chordata</taxon>
        <taxon>Craniata</taxon>
        <taxon>Vertebrata</taxon>
        <taxon>Euteleostomi</taxon>
        <taxon>Actinopterygii</taxon>
        <taxon>Neopterygii</taxon>
        <taxon>Teleostei</taxon>
        <taxon>Anguilliformes</taxon>
        <taxon>Anguillidae</taxon>
        <taxon>Anguilla</taxon>
    </lineage>
</organism>
<accession>A0A0E9RPY4</accession>
<proteinExistence type="predicted"/>
<protein>
    <submittedName>
        <fullName evidence="1">Uncharacterized protein</fullName>
    </submittedName>
</protein>